<keyword evidence="4" id="KW-1185">Reference proteome</keyword>
<dbReference type="Pfam" id="PF07833">
    <property type="entry name" value="Cu_amine_oxidN1"/>
    <property type="match status" value="1"/>
</dbReference>
<gene>
    <name evidence="3" type="ORF">AM231_22605</name>
</gene>
<reference evidence="4" key="1">
    <citation type="submission" date="2015-08" db="EMBL/GenBank/DDBJ databases">
        <title>Genome sequencing project for genomic taxonomy and phylogenomics of Bacillus-like bacteria.</title>
        <authorList>
            <person name="Liu B."/>
            <person name="Wang J."/>
            <person name="Zhu Y."/>
            <person name="Liu G."/>
            <person name="Chen Q."/>
            <person name="Chen Z."/>
            <person name="Lan J."/>
            <person name="Che J."/>
            <person name="Ge C."/>
            <person name="Shi H."/>
            <person name="Pan Z."/>
            <person name="Liu X."/>
        </authorList>
    </citation>
    <scope>NUCLEOTIDE SEQUENCE [LARGE SCALE GENOMIC DNA]</scope>
    <source>
        <strain evidence="4">FJAT-22460</strain>
    </source>
</reference>
<evidence type="ECO:0000256" key="1">
    <source>
        <dbReference type="SAM" id="SignalP"/>
    </source>
</evidence>
<protein>
    <submittedName>
        <fullName evidence="3">Copper amine oxidase</fullName>
    </submittedName>
</protein>
<dbReference type="AlphaFoldDB" id="A0A0M1N3X8"/>
<dbReference type="Gene3D" id="3.30.457.10">
    <property type="entry name" value="Copper amine oxidase-like, N-terminal domain"/>
    <property type="match status" value="1"/>
</dbReference>
<evidence type="ECO:0000313" key="3">
    <source>
        <dbReference type="EMBL" id="KOR76740.1"/>
    </source>
</evidence>
<keyword evidence="1" id="KW-0732">Signal</keyword>
<feature type="signal peptide" evidence="1">
    <location>
        <begin position="1"/>
        <end position="27"/>
    </location>
</feature>
<dbReference type="EMBL" id="LIUT01000006">
    <property type="protein sequence ID" value="KOR76740.1"/>
    <property type="molecule type" value="Genomic_DNA"/>
</dbReference>
<dbReference type="InterPro" id="IPR036582">
    <property type="entry name" value="Mao_N_sf"/>
</dbReference>
<evidence type="ECO:0000313" key="4">
    <source>
        <dbReference type="Proteomes" id="UP000036932"/>
    </source>
</evidence>
<dbReference type="InterPro" id="IPR012854">
    <property type="entry name" value="Cu_amine_oxidase-like_N"/>
</dbReference>
<dbReference type="Proteomes" id="UP000036932">
    <property type="component" value="Unassembled WGS sequence"/>
</dbReference>
<evidence type="ECO:0000259" key="2">
    <source>
        <dbReference type="Pfam" id="PF07833"/>
    </source>
</evidence>
<dbReference type="OrthoDB" id="2029085at2"/>
<sequence length="343" mass="36772">MNKQWKKQAATLMVAALAVSGSAAAYAAPQAASNQEQKPVVISAAVDYGISVNGQDAAGAGFMNTDAKLVMIPLRSVSEALGFDLKWNQENRSVELTKEGSPIWTQVQTGKDQYTVNKMYKSLGAAPVNVKGTLYVPAIFFSDVLQANVTVDGMKVSITSEDEVKKETISGTITEIINTEHRTAVHINGTETEGTILNVDENTILRDAEGKKIELKDLEKGMEIKAVHSLAMTMSLPPQTYAYEIQVKSDKKETDMLATAGAIADIQGDGDSLRVTIKGKGLTAQSPDVVILNLTPETVIAHKDGRAVKSSELSSDDEIIGYYSPMLTRSLPPIGTAAKIVLQ</sequence>
<dbReference type="PATRIC" id="fig|1705565.3.peg.650"/>
<proteinExistence type="predicted"/>
<organism evidence="3 4">
    <name type="scientific">Paenibacillus solani</name>
    <dbReference type="NCBI Taxonomy" id="1705565"/>
    <lineage>
        <taxon>Bacteria</taxon>
        <taxon>Bacillati</taxon>
        <taxon>Bacillota</taxon>
        <taxon>Bacilli</taxon>
        <taxon>Bacillales</taxon>
        <taxon>Paenibacillaceae</taxon>
        <taxon>Paenibacillus</taxon>
    </lineage>
</organism>
<comment type="caution">
    <text evidence="3">The sequence shown here is derived from an EMBL/GenBank/DDBJ whole genome shotgun (WGS) entry which is preliminary data.</text>
</comment>
<feature type="domain" description="Copper amine oxidase-like N-terminal" evidence="2">
    <location>
        <begin position="67"/>
        <end position="157"/>
    </location>
</feature>
<name>A0A0M1N3X8_9BACL</name>
<accession>A0A0M1N3X8</accession>
<dbReference type="RefSeq" id="WP_054404621.1">
    <property type="nucleotide sequence ID" value="NZ_LIUT01000006.1"/>
</dbReference>
<feature type="chain" id="PRO_5005619914" evidence="1">
    <location>
        <begin position="28"/>
        <end position="343"/>
    </location>
</feature>
<dbReference type="SUPFAM" id="SSF55383">
    <property type="entry name" value="Copper amine oxidase, domain N"/>
    <property type="match status" value="1"/>
</dbReference>